<keyword evidence="2" id="KW-1185">Reference proteome</keyword>
<reference evidence="1" key="1">
    <citation type="submission" date="2020-10" db="EMBL/GenBank/DDBJ databases">
        <title>Sequencing the genomes of 1000 actinobacteria strains.</title>
        <authorList>
            <person name="Klenk H.-P."/>
        </authorList>
    </citation>
    <scope>NUCLEOTIDE SEQUENCE</scope>
    <source>
        <strain evidence="1">DSM 46832</strain>
    </source>
</reference>
<organism evidence="1 2">
    <name type="scientific">Plantactinospora soyae</name>
    <dbReference type="NCBI Taxonomy" id="1544732"/>
    <lineage>
        <taxon>Bacteria</taxon>
        <taxon>Bacillati</taxon>
        <taxon>Actinomycetota</taxon>
        <taxon>Actinomycetes</taxon>
        <taxon>Micromonosporales</taxon>
        <taxon>Micromonosporaceae</taxon>
        <taxon>Plantactinospora</taxon>
    </lineage>
</organism>
<proteinExistence type="predicted"/>
<accession>A0A927R552</accession>
<gene>
    <name evidence="1" type="ORF">H4W31_001249</name>
</gene>
<protein>
    <submittedName>
        <fullName evidence="1">Uncharacterized protein</fullName>
    </submittedName>
</protein>
<sequence>MGAGASVQFGGGRKFMLRVATVDPRPTYHGWLWLTGYVVDAGGKALDRREVFVQVAGLVLLRDSYRRPA</sequence>
<dbReference type="EMBL" id="JADBEB010000001">
    <property type="protein sequence ID" value="MBE1485611.1"/>
    <property type="molecule type" value="Genomic_DNA"/>
</dbReference>
<name>A0A927R552_9ACTN</name>
<evidence type="ECO:0000313" key="2">
    <source>
        <dbReference type="Proteomes" id="UP000649753"/>
    </source>
</evidence>
<dbReference type="AlphaFoldDB" id="A0A927R552"/>
<evidence type="ECO:0000313" key="1">
    <source>
        <dbReference type="EMBL" id="MBE1485611.1"/>
    </source>
</evidence>
<dbReference type="RefSeq" id="WP_225947831.1">
    <property type="nucleotide sequence ID" value="NZ_JADBEB010000001.1"/>
</dbReference>
<dbReference type="Proteomes" id="UP000649753">
    <property type="component" value="Unassembled WGS sequence"/>
</dbReference>
<comment type="caution">
    <text evidence="1">The sequence shown here is derived from an EMBL/GenBank/DDBJ whole genome shotgun (WGS) entry which is preliminary data.</text>
</comment>